<organism evidence="2 3">
    <name type="scientific">Cudoniella acicularis</name>
    <dbReference type="NCBI Taxonomy" id="354080"/>
    <lineage>
        <taxon>Eukaryota</taxon>
        <taxon>Fungi</taxon>
        <taxon>Dikarya</taxon>
        <taxon>Ascomycota</taxon>
        <taxon>Pezizomycotina</taxon>
        <taxon>Leotiomycetes</taxon>
        <taxon>Helotiales</taxon>
        <taxon>Tricladiaceae</taxon>
        <taxon>Cudoniella</taxon>
    </lineage>
</organism>
<evidence type="ECO:0000313" key="3">
    <source>
        <dbReference type="Proteomes" id="UP000566819"/>
    </source>
</evidence>
<evidence type="ECO:0000313" key="2">
    <source>
        <dbReference type="EMBL" id="KAF4628496.1"/>
    </source>
</evidence>
<feature type="compositionally biased region" description="Pro residues" evidence="1">
    <location>
        <begin position="27"/>
        <end position="37"/>
    </location>
</feature>
<protein>
    <submittedName>
        <fullName evidence="2">Uncharacterized protein</fullName>
    </submittedName>
</protein>
<accession>A0A8H4VZT5</accession>
<feature type="compositionally biased region" description="Polar residues" evidence="1">
    <location>
        <begin position="48"/>
        <end position="65"/>
    </location>
</feature>
<dbReference type="Proteomes" id="UP000566819">
    <property type="component" value="Unassembled WGS sequence"/>
</dbReference>
<dbReference type="EMBL" id="JAAMPI010000804">
    <property type="protein sequence ID" value="KAF4628496.1"/>
    <property type="molecule type" value="Genomic_DNA"/>
</dbReference>
<dbReference type="AlphaFoldDB" id="A0A8H4VZT5"/>
<name>A0A8H4VZT5_9HELO</name>
<proteinExistence type="predicted"/>
<reference evidence="2 3" key="1">
    <citation type="submission" date="2020-03" db="EMBL/GenBank/DDBJ databases">
        <title>Draft Genome Sequence of Cudoniella acicularis.</title>
        <authorList>
            <person name="Buettner E."/>
            <person name="Kellner H."/>
        </authorList>
    </citation>
    <scope>NUCLEOTIDE SEQUENCE [LARGE SCALE GENOMIC DNA]</scope>
    <source>
        <strain evidence="2 3">DSM 108380</strain>
    </source>
</reference>
<gene>
    <name evidence="2" type="ORF">G7Y89_g9658</name>
</gene>
<comment type="caution">
    <text evidence="2">The sequence shown here is derived from an EMBL/GenBank/DDBJ whole genome shotgun (WGS) entry which is preliminary data.</text>
</comment>
<evidence type="ECO:0000256" key="1">
    <source>
        <dbReference type="SAM" id="MobiDB-lite"/>
    </source>
</evidence>
<feature type="region of interest" description="Disordered" evidence="1">
    <location>
        <begin position="1"/>
        <end position="65"/>
    </location>
</feature>
<keyword evidence="3" id="KW-1185">Reference proteome</keyword>
<sequence length="328" mass="36735">MASTPPPSPISLRSRKYNSCSHSHQSPPSPPYSPPQPDLRSKLAPRSSGPSVQLSPSPSTPAVSDLSIPNSTSFCWPVEHEEKLPKLHPVRELLPRNYEQPIPTPLSNPLNIPIVPVFTNPIPKPKFLRGVIIFPGFSALEKQADPPKDLRKTRQGESNQRVGCLQCEVEGLKCSFQSSWQREDCCDEVIRTGIIPSRYTKVGERCCARCKRNGESSCIVRSRPWVVDCLESPWICPSLSAEELAEKIKELEGRKPDKMRFCPAPPATRLDKEGKKRLKTVLDGKKGIKKPFWWFDVIPTDEEKEVLGKYGCQNTPHLVSILMNAKVN</sequence>